<keyword evidence="1" id="KW-1185">Reference proteome</keyword>
<accession>A0A0M3HMU2</accession>
<proteinExistence type="predicted"/>
<sequence>MAVTVGALLPGKACASTTLLSAELPGGMAEDRVGRAAACCCILCRTYTKHVVLGCCYIFQLKHVALQAYSDV</sequence>
<protein>
    <submittedName>
        <fullName evidence="2">Secreted protein</fullName>
    </submittedName>
</protein>
<evidence type="ECO:0000313" key="1">
    <source>
        <dbReference type="Proteomes" id="UP000036681"/>
    </source>
</evidence>
<name>A0A0M3HMU2_ASCLU</name>
<reference evidence="2" key="1">
    <citation type="submission" date="2017-02" db="UniProtKB">
        <authorList>
            <consortium name="WormBaseParasite"/>
        </authorList>
    </citation>
    <scope>IDENTIFICATION</scope>
</reference>
<dbReference type="AlphaFoldDB" id="A0A0M3HMU2"/>
<dbReference type="WBParaSite" id="ALUE_0000290001-mRNA-1">
    <property type="protein sequence ID" value="ALUE_0000290001-mRNA-1"/>
    <property type="gene ID" value="ALUE_0000290001"/>
</dbReference>
<organism evidence="1 2">
    <name type="scientific">Ascaris lumbricoides</name>
    <name type="common">Giant roundworm</name>
    <dbReference type="NCBI Taxonomy" id="6252"/>
    <lineage>
        <taxon>Eukaryota</taxon>
        <taxon>Metazoa</taxon>
        <taxon>Ecdysozoa</taxon>
        <taxon>Nematoda</taxon>
        <taxon>Chromadorea</taxon>
        <taxon>Rhabditida</taxon>
        <taxon>Spirurina</taxon>
        <taxon>Ascaridomorpha</taxon>
        <taxon>Ascaridoidea</taxon>
        <taxon>Ascarididae</taxon>
        <taxon>Ascaris</taxon>
    </lineage>
</organism>
<dbReference type="Proteomes" id="UP000036681">
    <property type="component" value="Unplaced"/>
</dbReference>
<evidence type="ECO:0000313" key="2">
    <source>
        <dbReference type="WBParaSite" id="ALUE_0000290001-mRNA-1"/>
    </source>
</evidence>